<feature type="binding site" evidence="8">
    <location>
        <position position="140"/>
    </location>
    <ligand>
        <name>Zn(2+)</name>
        <dbReference type="ChEBI" id="CHEBI:29105"/>
    </ligand>
</feature>
<dbReference type="AlphaFoldDB" id="A0A0K8P668"/>
<evidence type="ECO:0000256" key="2">
    <source>
        <dbReference type="ARBA" id="ARBA00012118"/>
    </source>
</evidence>
<dbReference type="Gene3D" id="3.30.60.20">
    <property type="match status" value="1"/>
</dbReference>
<dbReference type="HAMAP" id="MF_00124">
    <property type="entry name" value="Thymidine_kinase"/>
    <property type="match status" value="1"/>
</dbReference>
<dbReference type="OrthoDB" id="9781579at2"/>
<keyword evidence="4 8" id="KW-0808">Transferase</keyword>
<feature type="active site" description="Proton acceptor" evidence="8 9">
    <location>
        <position position="83"/>
    </location>
</feature>
<dbReference type="PIRSF" id="PIRSF035805">
    <property type="entry name" value="TK_cell"/>
    <property type="match status" value="1"/>
</dbReference>
<accession>A0A0K8P668</accession>
<feature type="binding site" evidence="10">
    <location>
        <begin position="165"/>
        <end position="168"/>
    </location>
    <ligand>
        <name>substrate</name>
    </ligand>
</feature>
<feature type="binding site" evidence="8">
    <location>
        <begin position="82"/>
        <end position="85"/>
    </location>
    <ligand>
        <name>ATP</name>
        <dbReference type="ChEBI" id="CHEBI:30616"/>
    </ligand>
</feature>
<keyword evidence="6 8" id="KW-0418">Kinase</keyword>
<gene>
    <name evidence="8" type="primary">tdk</name>
    <name evidence="13" type="ORF">ISF6_4291</name>
</gene>
<comment type="caution">
    <text evidence="13">The sequence shown here is derived from an EMBL/GenBank/DDBJ whole genome shotgun (WGS) entry which is preliminary data.</text>
</comment>
<sequence length="197" mass="21635">MAKLYFRYAAMNAGKSTALLQVAYNYEERGMAVRLFTAALDVRAGRGVIASRLGLAREADTFGPDTVFTRAPLGDVACLLIDEAQFLSVEQVRQLHRLAHVDHLPVMCYGLRSDFRTEAFPGAAALLTLADDIEEMKSICACGRKATLNLRIDVRGQRVREGEQVDIGGNERYRAVCPACYYQDEQLGPDAAPGLFG</sequence>
<keyword evidence="7 8" id="KW-0067">ATP-binding</keyword>
<keyword evidence="3 8" id="KW-0237">DNA synthesis</keyword>
<dbReference type="EC" id="2.7.1.21" evidence="2 8"/>
<dbReference type="NCBIfam" id="NF003300">
    <property type="entry name" value="PRK04296.1-5"/>
    <property type="match status" value="1"/>
</dbReference>
<evidence type="ECO:0000256" key="7">
    <source>
        <dbReference type="ARBA" id="ARBA00022840"/>
    </source>
</evidence>
<dbReference type="EMBL" id="BBYR01000065">
    <property type="protein sequence ID" value="GAP38097.1"/>
    <property type="molecule type" value="Genomic_DNA"/>
</dbReference>
<evidence type="ECO:0000256" key="11">
    <source>
        <dbReference type="RuleBase" id="RU000544"/>
    </source>
</evidence>
<dbReference type="GO" id="GO:0005829">
    <property type="term" value="C:cytosol"/>
    <property type="evidence" value="ECO:0007669"/>
    <property type="project" value="TreeGrafter"/>
</dbReference>
<reference evidence="14" key="1">
    <citation type="submission" date="2015-07" db="EMBL/GenBank/DDBJ databases">
        <title>Discovery of a poly(ethylene terephthalate assimilation.</title>
        <authorList>
            <person name="Yoshida S."/>
            <person name="Hiraga K."/>
            <person name="Takehana T."/>
            <person name="Taniguchi I."/>
            <person name="Yamaji H."/>
            <person name="Maeda Y."/>
            <person name="Toyohara K."/>
            <person name="Miyamoto K."/>
            <person name="Kimura Y."/>
            <person name="Oda K."/>
        </authorList>
    </citation>
    <scope>NUCLEOTIDE SEQUENCE [LARGE SCALE GENOMIC DNA]</scope>
    <source>
        <strain evidence="14">NBRC 110686 / TISTR 2288 / 201-F6</strain>
    </source>
</reference>
<dbReference type="SUPFAM" id="SSF52540">
    <property type="entry name" value="P-loop containing nucleoside triphosphate hydrolases"/>
    <property type="match status" value="1"/>
</dbReference>
<dbReference type="PANTHER" id="PTHR11441">
    <property type="entry name" value="THYMIDINE KINASE"/>
    <property type="match status" value="1"/>
</dbReference>
<protein>
    <recommendedName>
        <fullName evidence="2 8">Thymidine kinase</fullName>
        <ecNumber evidence="2 8">2.7.1.21</ecNumber>
    </recommendedName>
</protein>
<keyword evidence="14" id="KW-1185">Reference proteome</keyword>
<organism evidence="13 14">
    <name type="scientific">Piscinibacter sakaiensis</name>
    <name type="common">Ideonella sakaiensis</name>
    <dbReference type="NCBI Taxonomy" id="1547922"/>
    <lineage>
        <taxon>Bacteria</taxon>
        <taxon>Pseudomonadati</taxon>
        <taxon>Pseudomonadota</taxon>
        <taxon>Betaproteobacteria</taxon>
        <taxon>Burkholderiales</taxon>
        <taxon>Sphaerotilaceae</taxon>
        <taxon>Piscinibacter</taxon>
    </lineage>
</organism>
<evidence type="ECO:0000256" key="4">
    <source>
        <dbReference type="ARBA" id="ARBA00022679"/>
    </source>
</evidence>
<dbReference type="InterPro" id="IPR001267">
    <property type="entry name" value="Thymidine_kinase"/>
</dbReference>
<keyword evidence="8" id="KW-0963">Cytoplasm</keyword>
<dbReference type="Pfam" id="PF00265">
    <property type="entry name" value="TK"/>
    <property type="match status" value="1"/>
</dbReference>
<dbReference type="GO" id="GO:0046104">
    <property type="term" value="P:thymidine metabolic process"/>
    <property type="evidence" value="ECO:0007669"/>
    <property type="project" value="TreeGrafter"/>
</dbReference>
<comment type="subunit">
    <text evidence="8">Homotetramer.</text>
</comment>
<dbReference type="PANTHER" id="PTHR11441:SF0">
    <property type="entry name" value="THYMIDINE KINASE, CYTOSOLIC"/>
    <property type="match status" value="1"/>
</dbReference>
<reference evidence="13 14" key="2">
    <citation type="journal article" date="2016" name="Science">
        <title>A bacterium that degrades and assimilates poly(ethylene terephthalate).</title>
        <authorList>
            <person name="Yoshida S."/>
            <person name="Hiraga K."/>
            <person name="Takehana T."/>
            <person name="Taniguchi I."/>
            <person name="Yamaji H."/>
            <person name="Maeda Y."/>
            <person name="Toyohara K."/>
            <person name="Miyamoto K."/>
            <person name="Kimura Y."/>
            <person name="Oda K."/>
        </authorList>
    </citation>
    <scope>NUCLEOTIDE SEQUENCE [LARGE SCALE GENOMIC DNA]</scope>
    <source>
        <strain evidence="14">NBRC 110686 / TISTR 2288 / 201-F6</strain>
    </source>
</reference>
<evidence type="ECO:0000256" key="5">
    <source>
        <dbReference type="ARBA" id="ARBA00022741"/>
    </source>
</evidence>
<feature type="binding site" evidence="8">
    <location>
        <position position="177"/>
    </location>
    <ligand>
        <name>Zn(2+)</name>
        <dbReference type="ChEBI" id="CHEBI:29105"/>
    </ligand>
</feature>
<comment type="subcellular location">
    <subcellularLocation>
        <location evidence="8">Cytoplasm</location>
    </subcellularLocation>
</comment>
<evidence type="ECO:0000256" key="12">
    <source>
        <dbReference type="RuleBase" id="RU004165"/>
    </source>
</evidence>
<evidence type="ECO:0000256" key="3">
    <source>
        <dbReference type="ARBA" id="ARBA00022634"/>
    </source>
</evidence>
<dbReference type="Gene3D" id="3.40.50.300">
    <property type="entry name" value="P-loop containing nucleotide triphosphate hydrolases"/>
    <property type="match status" value="1"/>
</dbReference>
<comment type="similarity">
    <text evidence="1 8 12">Belongs to the thymidine kinase family.</text>
</comment>
<dbReference type="Proteomes" id="UP000037660">
    <property type="component" value="Unassembled WGS sequence"/>
</dbReference>
<feature type="binding site" evidence="8">
    <location>
        <position position="180"/>
    </location>
    <ligand>
        <name>Zn(2+)</name>
        <dbReference type="ChEBI" id="CHEBI:29105"/>
    </ligand>
</feature>
<dbReference type="STRING" id="1547922.ISF6_4291"/>
<feature type="binding site" evidence="8">
    <location>
        <position position="142"/>
    </location>
    <ligand>
        <name>Zn(2+)</name>
        <dbReference type="ChEBI" id="CHEBI:29105"/>
    </ligand>
</feature>
<dbReference type="SUPFAM" id="SSF57716">
    <property type="entry name" value="Glucocorticoid receptor-like (DNA-binding domain)"/>
    <property type="match status" value="1"/>
</dbReference>
<evidence type="ECO:0000256" key="10">
    <source>
        <dbReference type="PIRSR" id="PIRSR035805-2"/>
    </source>
</evidence>
<evidence type="ECO:0000256" key="9">
    <source>
        <dbReference type="PIRSR" id="PIRSR035805-1"/>
    </source>
</evidence>
<dbReference type="GO" id="GO:0071897">
    <property type="term" value="P:DNA biosynthetic process"/>
    <property type="evidence" value="ECO:0007669"/>
    <property type="project" value="UniProtKB-KW"/>
</dbReference>
<feature type="binding site" evidence="8">
    <location>
        <begin position="9"/>
        <end position="16"/>
    </location>
    <ligand>
        <name>ATP</name>
        <dbReference type="ChEBI" id="CHEBI:30616"/>
    </ligand>
</feature>
<dbReference type="GO" id="GO:0008270">
    <property type="term" value="F:zinc ion binding"/>
    <property type="evidence" value="ECO:0007669"/>
    <property type="project" value="UniProtKB-UniRule"/>
</dbReference>
<dbReference type="InterPro" id="IPR027417">
    <property type="entry name" value="P-loop_NTPase"/>
</dbReference>
<dbReference type="GO" id="GO:0005524">
    <property type="term" value="F:ATP binding"/>
    <property type="evidence" value="ECO:0007669"/>
    <property type="project" value="UniProtKB-UniRule"/>
</dbReference>
<keyword evidence="8" id="KW-0862">Zinc</keyword>
<evidence type="ECO:0000313" key="13">
    <source>
        <dbReference type="EMBL" id="GAP38097.1"/>
    </source>
</evidence>
<evidence type="ECO:0000256" key="1">
    <source>
        <dbReference type="ARBA" id="ARBA00007587"/>
    </source>
</evidence>
<dbReference type="GO" id="GO:0004797">
    <property type="term" value="F:thymidine kinase activity"/>
    <property type="evidence" value="ECO:0007669"/>
    <property type="project" value="UniProtKB-UniRule"/>
</dbReference>
<dbReference type="RefSeq" id="WP_054021973.1">
    <property type="nucleotide sequence ID" value="NZ_BBYR01000065.1"/>
</dbReference>
<comment type="catalytic activity">
    <reaction evidence="8 11">
        <text>thymidine + ATP = dTMP + ADP + H(+)</text>
        <dbReference type="Rhea" id="RHEA:19129"/>
        <dbReference type="ChEBI" id="CHEBI:15378"/>
        <dbReference type="ChEBI" id="CHEBI:17748"/>
        <dbReference type="ChEBI" id="CHEBI:30616"/>
        <dbReference type="ChEBI" id="CHEBI:63528"/>
        <dbReference type="ChEBI" id="CHEBI:456216"/>
        <dbReference type="EC" id="2.7.1.21"/>
    </reaction>
</comment>
<evidence type="ECO:0000256" key="6">
    <source>
        <dbReference type="ARBA" id="ARBA00022777"/>
    </source>
</evidence>
<keyword evidence="5 8" id="KW-0547">Nucleotide-binding</keyword>
<keyword evidence="8" id="KW-0479">Metal-binding</keyword>
<evidence type="ECO:0000256" key="8">
    <source>
        <dbReference type="HAMAP-Rule" id="MF_00124"/>
    </source>
</evidence>
<proteinExistence type="inferred from homology"/>
<evidence type="ECO:0000313" key="14">
    <source>
        <dbReference type="Proteomes" id="UP000037660"/>
    </source>
</evidence>
<feature type="binding site" evidence="10">
    <location>
        <position position="173"/>
    </location>
    <ligand>
        <name>substrate</name>
    </ligand>
</feature>
<name>A0A0K8P668_PISS1</name>